<organism evidence="2">
    <name type="scientific">Solanum lycopersicum</name>
    <name type="common">Tomato</name>
    <name type="synonym">Lycopersicon esculentum</name>
    <dbReference type="NCBI Taxonomy" id="4081"/>
    <lineage>
        <taxon>Eukaryota</taxon>
        <taxon>Viridiplantae</taxon>
        <taxon>Streptophyta</taxon>
        <taxon>Embryophyta</taxon>
        <taxon>Tracheophyta</taxon>
        <taxon>Spermatophyta</taxon>
        <taxon>Magnoliopsida</taxon>
        <taxon>eudicotyledons</taxon>
        <taxon>Gunneridae</taxon>
        <taxon>Pentapetalae</taxon>
        <taxon>asterids</taxon>
        <taxon>lamiids</taxon>
        <taxon>Solanales</taxon>
        <taxon>Solanaceae</taxon>
        <taxon>Solanoideae</taxon>
        <taxon>Solaneae</taxon>
        <taxon>Solanum</taxon>
        <taxon>Solanum subgen. Lycopersicon</taxon>
    </lineage>
</organism>
<reference evidence="2" key="2">
    <citation type="submission" date="2019-04" db="UniProtKB">
        <authorList>
            <consortium name="EnsemblPlants"/>
        </authorList>
    </citation>
    <scope>IDENTIFICATION</scope>
    <source>
        <strain evidence="2">cv. Heinz 1706</strain>
    </source>
</reference>
<sequence>MRERRLADPAQAQGGEGDTELARREVRIELTVYRAQDVPAPAVLLSDGFDPGRAQFDHGEFRRNEEAVEQNQDQSEKNHAEIGEYCCEGQARGRVHDGVLRVPCDSKERKIRT</sequence>
<dbReference type="PaxDb" id="4081-Solyc00g055970.1.1"/>
<proteinExistence type="predicted"/>
<dbReference type="Gramene" id="Solyc00g055970.1.1">
    <property type="protein sequence ID" value="Solyc00g055970.1.1.1.CDS"/>
    <property type="gene ID" value="Solyc00g055970.1"/>
</dbReference>
<dbReference type="EnsemblPlants" id="Solyc00g055970.1.1">
    <property type="protein sequence ID" value="Solyc00g055970.1.1.1.CDS"/>
    <property type="gene ID" value="Solyc00g055970.1"/>
</dbReference>
<evidence type="ECO:0000313" key="2">
    <source>
        <dbReference type="EnsemblPlants" id="Solyc00g055970.1.1.1.CDS"/>
    </source>
</evidence>
<dbReference type="AlphaFoldDB" id="A0A494G9H5"/>
<evidence type="ECO:0000256" key="1">
    <source>
        <dbReference type="SAM" id="MobiDB-lite"/>
    </source>
</evidence>
<dbReference type="InParanoid" id="A0A494G9H5"/>
<evidence type="ECO:0000313" key="3">
    <source>
        <dbReference type="Proteomes" id="UP000004994"/>
    </source>
</evidence>
<reference evidence="2" key="1">
    <citation type="journal article" date="2012" name="Nature">
        <title>The tomato genome sequence provides insights into fleshy fruit evolution.</title>
        <authorList>
            <consortium name="Tomato Genome Consortium"/>
        </authorList>
    </citation>
    <scope>NUCLEOTIDE SEQUENCE [LARGE SCALE GENOMIC DNA]</scope>
    <source>
        <strain evidence="2">cv. Heinz 1706</strain>
    </source>
</reference>
<protein>
    <submittedName>
        <fullName evidence="2">Uncharacterized protein</fullName>
    </submittedName>
</protein>
<feature type="region of interest" description="Disordered" evidence="1">
    <location>
        <begin position="1"/>
        <end position="21"/>
    </location>
</feature>
<accession>A0A494G9H5</accession>
<name>A0A494G9H5_SOLLC</name>
<keyword evidence="3" id="KW-1185">Reference proteome</keyword>
<dbReference type="Proteomes" id="UP000004994">
    <property type="component" value="Unassembled WGS sequence"/>
</dbReference>